<evidence type="ECO:0000313" key="1">
    <source>
        <dbReference type="EMBL" id="KAG9475155.1"/>
    </source>
</evidence>
<organism evidence="1 2">
    <name type="scientific">Eleutherodactylus coqui</name>
    <name type="common">Puerto Rican coqui</name>
    <dbReference type="NCBI Taxonomy" id="57060"/>
    <lineage>
        <taxon>Eukaryota</taxon>
        <taxon>Metazoa</taxon>
        <taxon>Chordata</taxon>
        <taxon>Craniata</taxon>
        <taxon>Vertebrata</taxon>
        <taxon>Euteleostomi</taxon>
        <taxon>Amphibia</taxon>
        <taxon>Batrachia</taxon>
        <taxon>Anura</taxon>
        <taxon>Neobatrachia</taxon>
        <taxon>Hyloidea</taxon>
        <taxon>Eleutherodactylidae</taxon>
        <taxon>Eleutherodactylinae</taxon>
        <taxon>Eleutherodactylus</taxon>
        <taxon>Eleutherodactylus</taxon>
    </lineage>
</organism>
<evidence type="ECO:0000313" key="2">
    <source>
        <dbReference type="Proteomes" id="UP000770717"/>
    </source>
</evidence>
<proteinExistence type="predicted"/>
<protein>
    <submittedName>
        <fullName evidence="1">Uncharacterized protein</fullName>
    </submittedName>
</protein>
<reference evidence="1" key="1">
    <citation type="thesis" date="2020" institute="ProQuest LLC" country="789 East Eisenhower Parkway, Ann Arbor, MI, USA">
        <title>Comparative Genomics and Chromosome Evolution.</title>
        <authorList>
            <person name="Mudd A.B."/>
        </authorList>
    </citation>
    <scope>NUCLEOTIDE SEQUENCE</scope>
    <source>
        <strain evidence="1">HN-11 Male</strain>
        <tissue evidence="1">Kidney and liver</tissue>
    </source>
</reference>
<sequence>MRVCEGSGIAPLVCTKQSIGPLLVLKRFQCQPKLRSRGEQSAIFREGTIPHRPSFLRIALRTLKLTFCW</sequence>
<dbReference type="AlphaFoldDB" id="A0A8J6EUF8"/>
<name>A0A8J6EUF8_ELECQ</name>
<gene>
    <name evidence="1" type="ORF">GDO78_003557</name>
</gene>
<comment type="caution">
    <text evidence="1">The sequence shown here is derived from an EMBL/GenBank/DDBJ whole genome shotgun (WGS) entry which is preliminary data.</text>
</comment>
<keyword evidence="2" id="KW-1185">Reference proteome</keyword>
<dbReference type="Proteomes" id="UP000770717">
    <property type="component" value="Unassembled WGS sequence"/>
</dbReference>
<dbReference type="EMBL" id="WNTK01000012">
    <property type="protein sequence ID" value="KAG9475155.1"/>
    <property type="molecule type" value="Genomic_DNA"/>
</dbReference>
<accession>A0A8J6EUF8</accession>